<evidence type="ECO:0000259" key="16">
    <source>
        <dbReference type="PROSITE" id="PS50067"/>
    </source>
</evidence>
<dbReference type="InterPro" id="IPR027417">
    <property type="entry name" value="P-loop_NTPase"/>
</dbReference>
<feature type="domain" description="Kinesin motor" evidence="16">
    <location>
        <begin position="214"/>
        <end position="565"/>
    </location>
</feature>
<dbReference type="AlphaFoldDB" id="A0A5N6IMD9"/>
<dbReference type="Proteomes" id="UP000326289">
    <property type="component" value="Unassembled WGS sequence"/>
</dbReference>
<evidence type="ECO:0000256" key="6">
    <source>
        <dbReference type="ARBA" id="ARBA00022840"/>
    </source>
</evidence>
<keyword evidence="10" id="KW-0131">Cell cycle</keyword>
<keyword evidence="2" id="KW-0963">Cytoplasm</keyword>
<evidence type="ECO:0000313" key="17">
    <source>
        <dbReference type="EMBL" id="KAB8267059.1"/>
    </source>
</evidence>
<dbReference type="EMBL" id="ML732919">
    <property type="protein sequence ID" value="KAB8267059.1"/>
    <property type="molecule type" value="Genomic_DNA"/>
</dbReference>
<evidence type="ECO:0000256" key="3">
    <source>
        <dbReference type="ARBA" id="ARBA00022618"/>
    </source>
</evidence>
<dbReference type="PANTHER" id="PTHR47968:SF75">
    <property type="entry name" value="CENTROMERE-ASSOCIATED PROTEIN E"/>
    <property type="match status" value="1"/>
</dbReference>
<evidence type="ECO:0000256" key="2">
    <source>
        <dbReference type="ARBA" id="ARBA00022490"/>
    </source>
</evidence>
<dbReference type="PROSITE" id="PS00411">
    <property type="entry name" value="KINESIN_MOTOR_1"/>
    <property type="match status" value="1"/>
</dbReference>
<evidence type="ECO:0000256" key="1">
    <source>
        <dbReference type="ARBA" id="ARBA00004245"/>
    </source>
</evidence>
<organism evidence="17 18">
    <name type="scientific">Aspergillus minisclerotigenes</name>
    <dbReference type="NCBI Taxonomy" id="656917"/>
    <lineage>
        <taxon>Eukaryota</taxon>
        <taxon>Fungi</taxon>
        <taxon>Dikarya</taxon>
        <taxon>Ascomycota</taxon>
        <taxon>Pezizomycotina</taxon>
        <taxon>Eurotiomycetes</taxon>
        <taxon>Eurotiomycetidae</taxon>
        <taxon>Eurotiales</taxon>
        <taxon>Aspergillaceae</taxon>
        <taxon>Aspergillus</taxon>
        <taxon>Aspergillus subgen. Circumdati</taxon>
    </lineage>
</organism>
<feature type="compositionally biased region" description="Polar residues" evidence="15">
    <location>
        <begin position="135"/>
        <end position="152"/>
    </location>
</feature>
<reference evidence="17 18" key="1">
    <citation type="submission" date="2019-04" db="EMBL/GenBank/DDBJ databases">
        <title>Fungal friends and foes A comparative genomics study of 23 Aspergillus species from section Flavi.</title>
        <authorList>
            <consortium name="DOE Joint Genome Institute"/>
            <person name="Kjaerbolling I."/>
            <person name="Vesth T.C."/>
            <person name="Frisvad J.C."/>
            <person name="Nybo J.L."/>
            <person name="Theobald S."/>
            <person name="Kildgaard S."/>
            <person name="Petersen T.I."/>
            <person name="Kuo A."/>
            <person name="Sato A."/>
            <person name="Lyhne E.K."/>
            <person name="Kogle M.E."/>
            <person name="Wiebenga A."/>
            <person name="Kun R.S."/>
            <person name="Lubbers R.J."/>
            <person name="Makela M.R."/>
            <person name="Barry K."/>
            <person name="Chovatia M."/>
            <person name="Clum A."/>
            <person name="Daum C."/>
            <person name="Haridas S."/>
            <person name="He G."/>
            <person name="LaButti K."/>
            <person name="Lipzen A."/>
            <person name="Mondo S."/>
            <person name="Pangilinan J."/>
            <person name="Riley R."/>
            <person name="Salamov A."/>
            <person name="Simmons B.A."/>
            <person name="Magnuson J.K."/>
            <person name="Henrissat B."/>
            <person name="Mortensen U.H."/>
            <person name="Larsen T.O."/>
            <person name="De vries R.P."/>
            <person name="Grigoriev I.V."/>
            <person name="Machida M."/>
            <person name="Baker S.E."/>
            <person name="Andersen M.R."/>
        </authorList>
    </citation>
    <scope>NUCLEOTIDE SEQUENCE [LARGE SCALE GENOMIC DNA]</scope>
    <source>
        <strain evidence="17 18">CBS 117635</strain>
    </source>
</reference>
<sequence>MSTLPQPSRPAANPSTGSLPPLSAPKSRKSLPVSSDHARAPSPSQISSKIRASPSPRPSLNKTALSNSASNLSSSRSISAGRTPSSPDKSLRRTISIAAFPQPPKTGSRPSTASSISGIQSLRSSGSVKVKRNSRLSVGTNSSYRSSQTASLLNGGDNKSIVGAETRDPEASPSQSRSSSAQGSYSTSATTFEDADDVTGALKPHSKPKEAKGNVIVSVRVRPDVHSIETSKINSEWAVDARRSLITFSGKEGGDYYYDNVFSPHEHNAKVYDSAAKRLVRRVMEGYHGTVFAYGMTGTGKTFSMQGTATSPGVIPLAITDIFSFIRETPHREFLLRVSYLEIYNEKIHDLLSASASGSGGLPLQQEEIKLREDSKRGVYATPLKEEIVQSPTQLLRVIARGDHARRTGSTQFNARSSRSHAVVQIVVESRERVPAGATQDRRSGISPGGVRVSTLSLIDLAGSERAADDKERRTEGAHINKSLLTLGTIISRLSETKDKAGNPTDREGRHLPYRDSKLTRLLQPALSGNSLVSILCTVHLGVTGNSNPGETLNTLKFAARAKNNIVSHAKRADEALGSGSSDAGNRVLLERYRMEIQALRSQLESQTKAQAEKELKLEEQQLEKEAQARHEEQMLEMQLARTALKERIEHLNRLILCSKSTGVNSQGAVSTLGRLSRMSAAESVARSLRSSVSQSTLGAYGTPSVRPTSFLSVNSNEALPFSSGSFGNDEEEDIVGEFADGKASAQRQIVALQADLSDKNRYISTLERRLLQARRSSHSRMSTGVKTGSATSENSDMVALLREKDMEINELRQQLDDKDRMLAALRSAARHRDLAHLATDTDLKEKGEYKGADPDVSDSLASDHVASILPSHKEDEVNGRKIIDDEMSRILNEMIQDRVDSGHLIKGSHGSVRIATESRRPSDTTTPPQGLTPSSMIHDNIDHDFQPGVTDLASLVLHP</sequence>
<evidence type="ECO:0000256" key="7">
    <source>
        <dbReference type="ARBA" id="ARBA00023054"/>
    </source>
</evidence>
<feature type="binding site" evidence="12">
    <location>
        <begin position="295"/>
        <end position="302"/>
    </location>
    <ligand>
        <name>ATP</name>
        <dbReference type="ChEBI" id="CHEBI:30616"/>
    </ligand>
</feature>
<dbReference type="PROSITE" id="PS50067">
    <property type="entry name" value="KINESIN_MOTOR_2"/>
    <property type="match status" value="1"/>
</dbReference>
<gene>
    <name evidence="17" type="ORF">BDV30DRAFT_220829</name>
</gene>
<dbReference type="SMART" id="SM00129">
    <property type="entry name" value="KISc"/>
    <property type="match status" value="1"/>
</dbReference>
<evidence type="ECO:0000256" key="15">
    <source>
        <dbReference type="SAM" id="MobiDB-lite"/>
    </source>
</evidence>
<evidence type="ECO:0000256" key="9">
    <source>
        <dbReference type="ARBA" id="ARBA00023212"/>
    </source>
</evidence>
<feature type="coiled-coil region" evidence="14">
    <location>
        <begin position="590"/>
        <end position="633"/>
    </location>
</feature>
<dbReference type="GO" id="GO:0008017">
    <property type="term" value="F:microtubule binding"/>
    <property type="evidence" value="ECO:0007669"/>
    <property type="project" value="InterPro"/>
</dbReference>
<keyword evidence="9" id="KW-0206">Cytoskeleton</keyword>
<dbReference type="InterPro" id="IPR036961">
    <property type="entry name" value="Kinesin_motor_dom_sf"/>
</dbReference>
<evidence type="ECO:0000256" key="4">
    <source>
        <dbReference type="ARBA" id="ARBA00022741"/>
    </source>
</evidence>
<dbReference type="GO" id="GO:0003777">
    <property type="term" value="F:microtubule motor activity"/>
    <property type="evidence" value="ECO:0007669"/>
    <property type="project" value="InterPro"/>
</dbReference>
<comment type="function">
    <text evidence="11">Required for assembly of the mitotic spindle.</text>
</comment>
<keyword evidence="3" id="KW-0132">Cell division</keyword>
<evidence type="ECO:0000256" key="11">
    <source>
        <dbReference type="ARBA" id="ARBA00054086"/>
    </source>
</evidence>
<name>A0A5N6IMD9_9EURO</name>
<keyword evidence="18" id="KW-1185">Reference proteome</keyword>
<evidence type="ECO:0000313" key="18">
    <source>
        <dbReference type="Proteomes" id="UP000326289"/>
    </source>
</evidence>
<keyword evidence="7 14" id="KW-0175">Coiled coil</keyword>
<keyword evidence="4 12" id="KW-0547">Nucleotide-binding</keyword>
<dbReference type="InterPro" id="IPR019821">
    <property type="entry name" value="Kinesin_motor_CS"/>
</dbReference>
<evidence type="ECO:0000256" key="12">
    <source>
        <dbReference type="PROSITE-ProRule" id="PRU00283"/>
    </source>
</evidence>
<protein>
    <recommendedName>
        <fullName evidence="13">Kinesin-like protein</fullName>
    </recommendedName>
</protein>
<feature type="region of interest" description="Disordered" evidence="15">
    <location>
        <begin position="775"/>
        <end position="794"/>
    </location>
</feature>
<feature type="compositionally biased region" description="Polar residues" evidence="15">
    <location>
        <begin position="924"/>
        <end position="936"/>
    </location>
</feature>
<feature type="compositionally biased region" description="Low complexity" evidence="15">
    <location>
        <begin position="114"/>
        <end position="127"/>
    </location>
</feature>
<evidence type="ECO:0000256" key="13">
    <source>
        <dbReference type="RuleBase" id="RU000394"/>
    </source>
</evidence>
<keyword evidence="6 12" id="KW-0067">ATP-binding</keyword>
<dbReference type="PRINTS" id="PR00380">
    <property type="entry name" value="KINESINHEAVY"/>
</dbReference>
<comment type="subcellular location">
    <subcellularLocation>
        <location evidence="1">Cytoplasm</location>
        <location evidence="1">Cytoskeleton</location>
    </subcellularLocation>
</comment>
<accession>A0A5N6IMD9</accession>
<dbReference type="Gene3D" id="3.40.850.10">
    <property type="entry name" value="Kinesin motor domain"/>
    <property type="match status" value="1"/>
</dbReference>
<feature type="region of interest" description="Disordered" evidence="15">
    <location>
        <begin position="908"/>
        <end position="936"/>
    </location>
</feature>
<dbReference type="FunFam" id="3.40.850.10:FF:000073">
    <property type="entry name" value="Kinesin-like protein"/>
    <property type="match status" value="1"/>
</dbReference>
<comment type="similarity">
    <text evidence="12 13">Belongs to the TRAFAC class myosin-kinesin ATPase superfamily. Kinesin family.</text>
</comment>
<feature type="compositionally biased region" description="Polar residues" evidence="15">
    <location>
        <begin position="780"/>
        <end position="794"/>
    </location>
</feature>
<feature type="compositionally biased region" description="Low complexity" evidence="15">
    <location>
        <begin position="59"/>
        <end position="86"/>
    </location>
</feature>
<feature type="coiled-coil region" evidence="14">
    <location>
        <begin position="802"/>
        <end position="829"/>
    </location>
</feature>
<dbReference type="InterPro" id="IPR027640">
    <property type="entry name" value="Kinesin-like_fam"/>
</dbReference>
<keyword evidence="8 12" id="KW-0505">Motor protein</keyword>
<dbReference type="GO" id="GO:0007018">
    <property type="term" value="P:microtubule-based movement"/>
    <property type="evidence" value="ECO:0007669"/>
    <property type="project" value="InterPro"/>
</dbReference>
<keyword evidence="5" id="KW-0498">Mitosis</keyword>
<dbReference type="GO" id="GO:0005874">
    <property type="term" value="C:microtubule"/>
    <property type="evidence" value="ECO:0007669"/>
    <property type="project" value="UniProtKB-KW"/>
</dbReference>
<proteinExistence type="inferred from homology"/>
<evidence type="ECO:0000256" key="10">
    <source>
        <dbReference type="ARBA" id="ARBA00023306"/>
    </source>
</evidence>
<dbReference type="SUPFAM" id="SSF52540">
    <property type="entry name" value="P-loop containing nucleoside triphosphate hydrolases"/>
    <property type="match status" value="1"/>
</dbReference>
<feature type="region of interest" description="Disordered" evidence="15">
    <location>
        <begin position="1"/>
        <end position="209"/>
    </location>
</feature>
<evidence type="ECO:0000256" key="5">
    <source>
        <dbReference type="ARBA" id="ARBA00022776"/>
    </source>
</evidence>
<dbReference type="GO" id="GO:0005524">
    <property type="term" value="F:ATP binding"/>
    <property type="evidence" value="ECO:0007669"/>
    <property type="project" value="UniProtKB-UniRule"/>
</dbReference>
<evidence type="ECO:0000256" key="14">
    <source>
        <dbReference type="SAM" id="Coils"/>
    </source>
</evidence>
<evidence type="ECO:0000256" key="8">
    <source>
        <dbReference type="ARBA" id="ARBA00023175"/>
    </source>
</evidence>
<dbReference type="Pfam" id="PF00225">
    <property type="entry name" value="Kinesin"/>
    <property type="match status" value="1"/>
</dbReference>
<dbReference type="GO" id="GO:0051301">
    <property type="term" value="P:cell division"/>
    <property type="evidence" value="ECO:0007669"/>
    <property type="project" value="UniProtKB-KW"/>
</dbReference>
<keyword evidence="13" id="KW-0493">Microtubule</keyword>
<dbReference type="PANTHER" id="PTHR47968">
    <property type="entry name" value="CENTROMERE PROTEIN E"/>
    <property type="match status" value="1"/>
</dbReference>
<feature type="compositionally biased region" description="Low complexity" evidence="15">
    <location>
        <begin position="171"/>
        <end position="191"/>
    </location>
</feature>
<dbReference type="InterPro" id="IPR001752">
    <property type="entry name" value="Kinesin_motor_dom"/>
</dbReference>